<dbReference type="RefSeq" id="WP_317385140.1">
    <property type="nucleotide sequence ID" value="NZ_CP136704.1"/>
</dbReference>
<evidence type="ECO:0000256" key="2">
    <source>
        <dbReference type="ARBA" id="ARBA00022801"/>
    </source>
</evidence>
<dbReference type="InterPro" id="IPR014818">
    <property type="entry name" value="Phage/plasmid_primase_P4_C"/>
</dbReference>
<dbReference type="PANTHER" id="PTHR35372:SF2">
    <property type="entry name" value="SF3 HELICASE DOMAIN-CONTAINING PROTEIN"/>
    <property type="match status" value="1"/>
</dbReference>
<reference evidence="6 7" key="1">
    <citation type="submission" date="2023-10" db="EMBL/GenBank/DDBJ databases">
        <title>Eight complete genome sequences of bacteria isolated from laboratory stock of Giant Kelp gametophytes.</title>
        <authorList>
            <person name="Tolentino B."/>
            <person name="Nuzhdin S."/>
        </authorList>
    </citation>
    <scope>NUCLEOTIDE SEQUENCE [LARGE SCALE GENOMIC DNA]</scope>
    <source>
        <strain evidence="6 7">LC.270.F.C4</strain>
    </source>
</reference>
<keyword evidence="2" id="KW-0378">Hydrolase</keyword>
<accession>A0ABZ0HFZ2</accession>
<evidence type="ECO:0000259" key="5">
    <source>
        <dbReference type="PROSITE" id="PS51206"/>
    </source>
</evidence>
<dbReference type="NCBIfam" id="TIGR01613">
    <property type="entry name" value="primase_Cterm"/>
    <property type="match status" value="1"/>
</dbReference>
<organism evidence="6 7">
    <name type="scientific">Tritonibacter scottomollicae</name>
    <name type="common">Epibacterium scottomollicae</name>
    <dbReference type="NCBI Taxonomy" id="483013"/>
    <lineage>
        <taxon>Bacteria</taxon>
        <taxon>Pseudomonadati</taxon>
        <taxon>Pseudomonadota</taxon>
        <taxon>Alphaproteobacteria</taxon>
        <taxon>Rhodobacterales</taxon>
        <taxon>Paracoccaceae</taxon>
        <taxon>Tritonibacter</taxon>
    </lineage>
</organism>
<keyword evidence="3" id="KW-0067">ATP-binding</keyword>
<dbReference type="PROSITE" id="PS51206">
    <property type="entry name" value="SF3_HELICASE_1"/>
    <property type="match status" value="1"/>
</dbReference>
<gene>
    <name evidence="6" type="ORF">R1T40_18310</name>
</gene>
<dbReference type="InterPro" id="IPR014015">
    <property type="entry name" value="Helicase_SF3_DNA-vir"/>
</dbReference>
<proteinExistence type="predicted"/>
<evidence type="ECO:0000256" key="3">
    <source>
        <dbReference type="ARBA" id="ARBA00022840"/>
    </source>
</evidence>
<dbReference type="InterPro" id="IPR027417">
    <property type="entry name" value="P-loop_NTPase"/>
</dbReference>
<feature type="region of interest" description="Disordered" evidence="4">
    <location>
        <begin position="1"/>
        <end position="58"/>
    </location>
</feature>
<dbReference type="PANTHER" id="PTHR35372">
    <property type="entry name" value="ATP BINDING PROTEIN-RELATED"/>
    <property type="match status" value="1"/>
</dbReference>
<feature type="domain" description="SF3 helicase" evidence="5">
    <location>
        <begin position="299"/>
        <end position="461"/>
    </location>
</feature>
<feature type="compositionally biased region" description="Basic and acidic residues" evidence="4">
    <location>
        <begin position="32"/>
        <end position="48"/>
    </location>
</feature>
<sequence length="605" mass="68621">MTNDNGIHTAFAQAEKVDMGTPDAADMPQGDDGPKEDRGSPLPPHEESPPDDAYLEDKPEAKGASFPLTDYGNGQRLIHYFGRDFVWVPRLGWYRWDGRRWQADEDEILVRRDAQQISDRILHEIPFVALDDWQRDALDLWREVKAEYRKLIGVKVKDRAEGDAERLEELEGIREKGVAAEKAIAGLRKSHRDHARASGNSSKISNMLQEAQPAKAVRVDDLNADKLALCVENGVLRFSMVEDEHAAEWGEKAQLVPRAKLEDHDRADMITKMVRAKYDPGATCPTFLAFLKRILPEREIRDFMQRWCGYNLTGLTTEQKLAFLFGGGRNGKSTLMDLIGRIMDDYGTTIPIETLTGSEQRKGSDATPDLVRLPGARYVRASEPEQGQKMKEALIKSLTGGEAIMIRRMMQEFVEVVPEFKLTIGGNYRPEVRGADDGIWRRIMLVPFLQQIPQDEVDPLLPQKLWAERDGILSWMVQGALDWMQGGLRPPEAILEATADYRLTSDPVRQFLEDECEITGSPEDDVMARIMNDAFNAWQLDNGNAAWTSRHLSNQMLLRVGAIKGPNGETFERVKSSNYVYRGVRLKQDALTRLDVYRERLEARK</sequence>
<dbReference type="InterPro" id="IPR006500">
    <property type="entry name" value="Helicase_put_C_phage/plasmid"/>
</dbReference>
<protein>
    <submittedName>
        <fullName evidence="6">Phage/plasmid primase, P4 family</fullName>
    </submittedName>
</protein>
<dbReference type="SMART" id="SM00885">
    <property type="entry name" value="D5_N"/>
    <property type="match status" value="1"/>
</dbReference>
<name>A0ABZ0HFZ2_TRISK</name>
<evidence type="ECO:0000256" key="1">
    <source>
        <dbReference type="ARBA" id="ARBA00022741"/>
    </source>
</evidence>
<evidence type="ECO:0000313" key="7">
    <source>
        <dbReference type="Proteomes" id="UP001302666"/>
    </source>
</evidence>
<dbReference type="InterPro" id="IPR051620">
    <property type="entry name" value="ORF904-like_C"/>
</dbReference>
<dbReference type="Pfam" id="PF08706">
    <property type="entry name" value="D5_N"/>
    <property type="match status" value="1"/>
</dbReference>
<dbReference type="Proteomes" id="UP001302666">
    <property type="component" value="Chromosome"/>
</dbReference>
<dbReference type="Gene3D" id="3.40.50.300">
    <property type="entry name" value="P-loop containing nucleotide triphosphate hydrolases"/>
    <property type="match status" value="1"/>
</dbReference>
<dbReference type="EMBL" id="CP136704">
    <property type="protein sequence ID" value="WOI32866.1"/>
    <property type="molecule type" value="Genomic_DNA"/>
</dbReference>
<keyword evidence="7" id="KW-1185">Reference proteome</keyword>
<evidence type="ECO:0000313" key="6">
    <source>
        <dbReference type="EMBL" id="WOI32866.1"/>
    </source>
</evidence>
<evidence type="ECO:0000256" key="4">
    <source>
        <dbReference type="SAM" id="MobiDB-lite"/>
    </source>
</evidence>
<keyword evidence="1" id="KW-0547">Nucleotide-binding</keyword>